<evidence type="ECO:0008006" key="2">
    <source>
        <dbReference type="Google" id="ProtNLM"/>
    </source>
</evidence>
<dbReference type="SUPFAM" id="SSF109604">
    <property type="entry name" value="HD-domain/PDEase-like"/>
    <property type="match status" value="1"/>
</dbReference>
<organism evidence="1">
    <name type="scientific">marine sediment metagenome</name>
    <dbReference type="NCBI Taxonomy" id="412755"/>
    <lineage>
        <taxon>unclassified sequences</taxon>
        <taxon>metagenomes</taxon>
        <taxon>ecological metagenomes</taxon>
    </lineage>
</organism>
<name>A0A0F9KE96_9ZZZZ</name>
<sequence>MSINYRKAIENEVEDIISCSDVPEDYAHAKSVKEWVLKFRPDADWALQIAAFAHDVERALPKRKVIRSKFYDYNDFKNAHALSSAEVIQEIMDKYPLSRKVKNKILSLIKNHELGQTKDSDLDVLNDADSLSFFKVNLLAYAERNDESEILFRMMWGYQRLSERARQIVKEFHYENERLHEFLQRTLSSEEKPLLKRIE</sequence>
<dbReference type="AlphaFoldDB" id="A0A0F9KE96"/>
<dbReference type="Pfam" id="PF13875">
    <property type="entry name" value="DUF4202"/>
    <property type="match status" value="1"/>
</dbReference>
<dbReference type="Gene3D" id="1.10.3210.10">
    <property type="entry name" value="Hypothetical protein af1432"/>
    <property type="match status" value="1"/>
</dbReference>
<accession>A0A0F9KE96</accession>
<proteinExistence type="predicted"/>
<comment type="caution">
    <text evidence="1">The sequence shown here is derived from an EMBL/GenBank/DDBJ whole genome shotgun (WGS) entry which is preliminary data.</text>
</comment>
<protein>
    <recommendedName>
        <fullName evidence="2">HD domain-containing protein</fullName>
    </recommendedName>
</protein>
<gene>
    <name evidence="1" type="ORF">LCGC14_1338350</name>
</gene>
<dbReference type="InterPro" id="IPR025255">
    <property type="entry name" value="DUF4202"/>
</dbReference>
<dbReference type="PANTHER" id="PTHR41729:SF1">
    <property type="entry name" value="GLUTAMYL-TRNA SYNTHETASE"/>
    <property type="match status" value="1"/>
</dbReference>
<dbReference type="EMBL" id="LAZR01008157">
    <property type="protein sequence ID" value="KKM80589.1"/>
    <property type="molecule type" value="Genomic_DNA"/>
</dbReference>
<evidence type="ECO:0000313" key="1">
    <source>
        <dbReference type="EMBL" id="KKM80589.1"/>
    </source>
</evidence>
<dbReference type="PANTHER" id="PTHR41729">
    <property type="entry name" value="GLUTAMYL-TRNA SYNTHETASE"/>
    <property type="match status" value="1"/>
</dbReference>
<reference evidence="1" key="1">
    <citation type="journal article" date="2015" name="Nature">
        <title>Complex archaea that bridge the gap between prokaryotes and eukaryotes.</title>
        <authorList>
            <person name="Spang A."/>
            <person name="Saw J.H."/>
            <person name="Jorgensen S.L."/>
            <person name="Zaremba-Niedzwiedzka K."/>
            <person name="Martijn J."/>
            <person name="Lind A.E."/>
            <person name="van Eijk R."/>
            <person name="Schleper C."/>
            <person name="Guy L."/>
            <person name="Ettema T.J."/>
        </authorList>
    </citation>
    <scope>NUCLEOTIDE SEQUENCE</scope>
</reference>